<evidence type="ECO:0000256" key="1">
    <source>
        <dbReference type="SAM" id="MobiDB-lite"/>
    </source>
</evidence>
<keyword evidence="2" id="KW-0732">Signal</keyword>
<organism evidence="3 4">
    <name type="scientific">Paeniglutamicibacter gangotriensis</name>
    <dbReference type="NCBI Taxonomy" id="254787"/>
    <lineage>
        <taxon>Bacteria</taxon>
        <taxon>Bacillati</taxon>
        <taxon>Actinomycetota</taxon>
        <taxon>Actinomycetes</taxon>
        <taxon>Micrococcales</taxon>
        <taxon>Micrococcaceae</taxon>
        <taxon>Paeniglutamicibacter</taxon>
    </lineage>
</organism>
<dbReference type="Proteomes" id="UP000323856">
    <property type="component" value="Unassembled WGS sequence"/>
</dbReference>
<proteinExistence type="predicted"/>
<accession>A0A5B0EEA3</accession>
<dbReference type="PROSITE" id="PS51257">
    <property type="entry name" value="PROKAR_LIPOPROTEIN"/>
    <property type="match status" value="1"/>
</dbReference>
<gene>
    <name evidence="3" type="ORF">FQ154_12340</name>
</gene>
<feature type="signal peptide" evidence="2">
    <location>
        <begin position="1"/>
        <end position="37"/>
    </location>
</feature>
<feature type="region of interest" description="Disordered" evidence="1">
    <location>
        <begin position="36"/>
        <end position="93"/>
    </location>
</feature>
<comment type="caution">
    <text evidence="3">The sequence shown here is derived from an EMBL/GenBank/DDBJ whole genome shotgun (WGS) entry which is preliminary data.</text>
</comment>
<evidence type="ECO:0000313" key="3">
    <source>
        <dbReference type="EMBL" id="KAA0976090.1"/>
    </source>
</evidence>
<dbReference type="RefSeq" id="WP_149619937.1">
    <property type="nucleotide sequence ID" value="NZ_VOBL01000012.1"/>
</dbReference>
<name>A0A5B0EEA3_9MICC</name>
<evidence type="ECO:0000313" key="4">
    <source>
        <dbReference type="Proteomes" id="UP000323856"/>
    </source>
</evidence>
<dbReference type="OrthoDB" id="4952129at2"/>
<evidence type="ECO:0000256" key="2">
    <source>
        <dbReference type="SAM" id="SignalP"/>
    </source>
</evidence>
<sequence length="287" mass="30538">MKPDPILRTRPTSRAGARVLASASLLGMVLLAGCSGAAPEGPLDTGTVGPPMDPSGNSSSTAPAGSASASAAESAPAASSETASEISSVSPTAADEIDTADWKTFSTQGISFKHPVEWTIEADPCDDCNSSAEPHDDRYTKWDIKNSSGTEIAEFRADSAIDTDGDTGVYDRTVLESTPSEAQLLAPAEVVFEHMVVDDADDDDEQEQRVLLMLNDTAATKKRDEKPALSYFSPAKDLGSQMFSTDDFVDDLGFDEDHVSKEDAAKIMTSEDYRRLRAMMLSVRLGT</sequence>
<dbReference type="EMBL" id="VOBL01000012">
    <property type="protein sequence ID" value="KAA0976090.1"/>
    <property type="molecule type" value="Genomic_DNA"/>
</dbReference>
<protein>
    <submittedName>
        <fullName evidence="3">Uncharacterized protein</fullName>
    </submittedName>
</protein>
<reference evidence="3 4" key="1">
    <citation type="submission" date="2019-07" db="EMBL/GenBank/DDBJ databases">
        <title>Analysis of the biochemical properties, biological activity and biotechnological potential of siderophores and biosurfactants produced by Antarctic psychrotolerant bacteria.</title>
        <authorList>
            <person name="Styczynski M."/>
            <person name="Krucon T."/>
            <person name="Decewicz P."/>
            <person name="Dziewit L."/>
        </authorList>
    </citation>
    <scope>NUCLEOTIDE SEQUENCE [LARGE SCALE GENOMIC DNA]</scope>
    <source>
        <strain evidence="3 4">ANT_H27</strain>
    </source>
</reference>
<feature type="compositionally biased region" description="Low complexity" evidence="1">
    <location>
        <begin position="58"/>
        <end position="91"/>
    </location>
</feature>
<feature type="chain" id="PRO_5022912959" evidence="2">
    <location>
        <begin position="38"/>
        <end position="287"/>
    </location>
</feature>
<dbReference type="AlphaFoldDB" id="A0A5B0EEA3"/>